<evidence type="ECO:0000256" key="1">
    <source>
        <dbReference type="SAM" id="MobiDB-lite"/>
    </source>
</evidence>
<organism evidence="3 4">
    <name type="scientific">Zingiber officinale</name>
    <name type="common">Ginger</name>
    <name type="synonym">Amomum zingiber</name>
    <dbReference type="NCBI Taxonomy" id="94328"/>
    <lineage>
        <taxon>Eukaryota</taxon>
        <taxon>Viridiplantae</taxon>
        <taxon>Streptophyta</taxon>
        <taxon>Embryophyta</taxon>
        <taxon>Tracheophyta</taxon>
        <taxon>Spermatophyta</taxon>
        <taxon>Magnoliopsida</taxon>
        <taxon>Liliopsida</taxon>
        <taxon>Zingiberales</taxon>
        <taxon>Zingiberaceae</taxon>
        <taxon>Zingiber</taxon>
    </lineage>
</organism>
<feature type="domain" description="Brf1 TBP-binding" evidence="2">
    <location>
        <begin position="33"/>
        <end position="159"/>
    </location>
</feature>
<dbReference type="Pfam" id="PF07741">
    <property type="entry name" value="BRF1"/>
    <property type="match status" value="1"/>
</dbReference>
<feature type="compositionally biased region" description="Basic residues" evidence="1">
    <location>
        <begin position="109"/>
        <end position="118"/>
    </location>
</feature>
<comment type="caution">
    <text evidence="3">The sequence shown here is derived from an EMBL/GenBank/DDBJ whole genome shotgun (WGS) entry which is preliminary data.</text>
</comment>
<feature type="compositionally biased region" description="Basic and acidic residues" evidence="1">
    <location>
        <begin position="218"/>
        <end position="229"/>
    </location>
</feature>
<feature type="region of interest" description="Disordered" evidence="1">
    <location>
        <begin position="109"/>
        <end position="133"/>
    </location>
</feature>
<name>A0A8J5HAA6_ZINOF</name>
<evidence type="ECO:0000313" key="4">
    <source>
        <dbReference type="Proteomes" id="UP000734854"/>
    </source>
</evidence>
<dbReference type="InterPro" id="IPR011665">
    <property type="entry name" value="BRF1_TBP-bd_dom"/>
</dbReference>
<keyword evidence="4" id="KW-1185">Reference proteome</keyword>
<dbReference type="Proteomes" id="UP000734854">
    <property type="component" value="Unassembled WGS sequence"/>
</dbReference>
<gene>
    <name evidence="3" type="ORF">ZIOFF_014151</name>
</gene>
<feature type="compositionally biased region" description="Acidic residues" evidence="1">
    <location>
        <begin position="230"/>
        <end position="244"/>
    </location>
</feature>
<dbReference type="Gene3D" id="1.20.5.650">
    <property type="entry name" value="Single helix bin"/>
    <property type="match status" value="1"/>
</dbReference>
<dbReference type="AlphaFoldDB" id="A0A8J5HAA6"/>
<feature type="region of interest" description="Disordered" evidence="1">
    <location>
        <begin position="168"/>
        <end position="244"/>
    </location>
</feature>
<protein>
    <recommendedName>
        <fullName evidence="2">Brf1 TBP-binding domain-containing protein</fullName>
    </recommendedName>
</protein>
<dbReference type="EMBL" id="JACMSC010000004">
    <property type="protein sequence ID" value="KAG6524245.1"/>
    <property type="molecule type" value="Genomic_DNA"/>
</dbReference>
<accession>A0A8J5HAA6</accession>
<evidence type="ECO:0000259" key="2">
    <source>
        <dbReference type="Pfam" id="PF07741"/>
    </source>
</evidence>
<reference evidence="3 4" key="1">
    <citation type="submission" date="2020-08" db="EMBL/GenBank/DDBJ databases">
        <title>Plant Genome Project.</title>
        <authorList>
            <person name="Zhang R.-G."/>
        </authorList>
    </citation>
    <scope>NUCLEOTIDE SEQUENCE [LARGE SCALE GENOMIC DNA]</scope>
    <source>
        <tissue evidence="3">Rhizome</tissue>
    </source>
</reference>
<evidence type="ECO:0000313" key="3">
    <source>
        <dbReference type="EMBL" id="KAG6524245.1"/>
    </source>
</evidence>
<sequence>MVNKNTFRNIVRMTDSAKHSVADSEDDESDHFSDIDDAEVNRCLHTEKEKDLKKIIWEAMNREYLEEQAAKEAVVADAKEAYEAKCTNISEDLLAAKELANATAAALAKSRKEKKQRRAKEAKNRTPLSAAGQMLKRKTFSSEVISSKVNYEALEALFNVLPTLKSGQDNAKKRKVESDAGDPCDPPSKTDHYADDLDVEDGDEQRASEDNNYDASYDDYRGDEDKGYDYGDEDYGYEDDFDFA</sequence>
<proteinExistence type="predicted"/>